<sequence>MREREKRSSNIILFGVKESRGDLDHDFNQAKAIIESLNSHIPDINIKVSRIGEPTDNKIRPLRATFNTPYEAKQILRIKRNLNNKDGIYIKSDQTPMQRQFLKS</sequence>
<reference evidence="1 2" key="1">
    <citation type="journal article" date="2021" name="BMC Biol.">
        <title>Horizontally acquired antibacterial genes associated with adaptive radiation of ladybird beetles.</title>
        <authorList>
            <person name="Li H.S."/>
            <person name="Tang X.F."/>
            <person name="Huang Y.H."/>
            <person name="Xu Z.Y."/>
            <person name="Chen M.L."/>
            <person name="Du X.Y."/>
            <person name="Qiu B.Y."/>
            <person name="Chen P.T."/>
            <person name="Zhang W."/>
            <person name="Slipinski A."/>
            <person name="Escalona H.E."/>
            <person name="Waterhouse R.M."/>
            <person name="Zwick A."/>
            <person name="Pang H."/>
        </authorList>
    </citation>
    <scope>NUCLEOTIDE SEQUENCE [LARGE SCALE GENOMIC DNA]</scope>
    <source>
        <strain evidence="1">SYSU2018</strain>
    </source>
</reference>
<organism evidence="1 2">
    <name type="scientific">Cryptolaemus montrouzieri</name>
    <dbReference type="NCBI Taxonomy" id="559131"/>
    <lineage>
        <taxon>Eukaryota</taxon>
        <taxon>Metazoa</taxon>
        <taxon>Ecdysozoa</taxon>
        <taxon>Arthropoda</taxon>
        <taxon>Hexapoda</taxon>
        <taxon>Insecta</taxon>
        <taxon>Pterygota</taxon>
        <taxon>Neoptera</taxon>
        <taxon>Endopterygota</taxon>
        <taxon>Coleoptera</taxon>
        <taxon>Polyphaga</taxon>
        <taxon>Cucujiformia</taxon>
        <taxon>Coccinelloidea</taxon>
        <taxon>Coccinellidae</taxon>
        <taxon>Scymninae</taxon>
        <taxon>Scymnini</taxon>
        <taxon>Cryptolaemus</taxon>
    </lineage>
</organism>
<protein>
    <submittedName>
        <fullName evidence="1">Uncharacterized protein</fullName>
    </submittedName>
</protein>
<dbReference type="AlphaFoldDB" id="A0ABD2MS52"/>
<evidence type="ECO:0000313" key="1">
    <source>
        <dbReference type="EMBL" id="KAL3269274.1"/>
    </source>
</evidence>
<comment type="caution">
    <text evidence="1">The sequence shown here is derived from an EMBL/GenBank/DDBJ whole genome shotgun (WGS) entry which is preliminary data.</text>
</comment>
<gene>
    <name evidence="1" type="ORF">HHI36_008352</name>
</gene>
<name>A0ABD2MS52_9CUCU</name>
<dbReference type="EMBL" id="JABFTP020000021">
    <property type="protein sequence ID" value="KAL3269274.1"/>
    <property type="molecule type" value="Genomic_DNA"/>
</dbReference>
<keyword evidence="2" id="KW-1185">Reference proteome</keyword>
<evidence type="ECO:0000313" key="2">
    <source>
        <dbReference type="Proteomes" id="UP001516400"/>
    </source>
</evidence>
<dbReference type="Proteomes" id="UP001516400">
    <property type="component" value="Unassembled WGS sequence"/>
</dbReference>
<proteinExistence type="predicted"/>
<accession>A0ABD2MS52</accession>